<dbReference type="PROSITE" id="PS50948">
    <property type="entry name" value="PAN"/>
    <property type="match status" value="1"/>
</dbReference>
<evidence type="ECO:0000259" key="2">
    <source>
        <dbReference type="PROSITE" id="PS50948"/>
    </source>
</evidence>
<dbReference type="Gene3D" id="3.50.4.10">
    <property type="entry name" value="Hepatocyte Growth Factor"/>
    <property type="match status" value="1"/>
</dbReference>
<reference evidence="3" key="1">
    <citation type="journal article" date="2023" name="IMA Fungus">
        <title>Comparative genomic study of the Penicillium genus elucidates a diverse pangenome and 15 lateral gene transfer events.</title>
        <authorList>
            <person name="Petersen C."/>
            <person name="Sorensen T."/>
            <person name="Nielsen M.R."/>
            <person name="Sondergaard T.E."/>
            <person name="Sorensen J.L."/>
            <person name="Fitzpatrick D.A."/>
            <person name="Frisvad J.C."/>
            <person name="Nielsen K.L."/>
        </authorList>
    </citation>
    <scope>NUCLEOTIDE SEQUENCE</scope>
    <source>
        <strain evidence="3">IBT 12815</strain>
    </source>
</reference>
<dbReference type="RefSeq" id="XP_056749330.1">
    <property type="nucleotide sequence ID" value="XM_056900662.1"/>
</dbReference>
<protein>
    <recommendedName>
        <fullName evidence="2">Apple domain-containing protein</fullName>
    </recommendedName>
</protein>
<accession>A0AAD6DUI8</accession>
<dbReference type="AlphaFoldDB" id="A0AAD6DUI8"/>
<organism evidence="3 4">
    <name type="scientific">Penicillium hordei</name>
    <dbReference type="NCBI Taxonomy" id="40994"/>
    <lineage>
        <taxon>Eukaryota</taxon>
        <taxon>Fungi</taxon>
        <taxon>Dikarya</taxon>
        <taxon>Ascomycota</taxon>
        <taxon>Pezizomycotina</taxon>
        <taxon>Eurotiomycetes</taxon>
        <taxon>Eurotiomycetidae</taxon>
        <taxon>Eurotiales</taxon>
        <taxon>Aspergillaceae</taxon>
        <taxon>Penicillium</taxon>
    </lineage>
</organism>
<comment type="caution">
    <text evidence="3">The sequence shown here is derived from an EMBL/GenBank/DDBJ whole genome shotgun (WGS) entry which is preliminary data.</text>
</comment>
<keyword evidence="1" id="KW-0732">Signal</keyword>
<sequence>MVRFSNLLLFCSAQLLTVIPLTEAKGLCTQGVGVGVAGARFGQGSGRRGGYCCCEEPEPEPEPEPETPTECSPECPSADSVTFQCNGRVFKQFCGRHVATPTLRDFDVSSYQQCFDACIEDSNCRSLDFTNNHCWLKQQGADPPPKAMPSKQDISIIFL</sequence>
<keyword evidence="4" id="KW-1185">Reference proteome</keyword>
<dbReference type="GeneID" id="81590904"/>
<dbReference type="EMBL" id="JAQJAE010000005">
    <property type="protein sequence ID" value="KAJ5592704.1"/>
    <property type="molecule type" value="Genomic_DNA"/>
</dbReference>
<dbReference type="Pfam" id="PF00024">
    <property type="entry name" value="PAN_1"/>
    <property type="match status" value="1"/>
</dbReference>
<evidence type="ECO:0000313" key="3">
    <source>
        <dbReference type="EMBL" id="KAJ5592704.1"/>
    </source>
</evidence>
<evidence type="ECO:0000256" key="1">
    <source>
        <dbReference type="SAM" id="SignalP"/>
    </source>
</evidence>
<gene>
    <name evidence="3" type="ORF">N7537_009608</name>
</gene>
<feature type="signal peptide" evidence="1">
    <location>
        <begin position="1"/>
        <end position="24"/>
    </location>
</feature>
<feature type="domain" description="Apple" evidence="2">
    <location>
        <begin position="85"/>
        <end position="159"/>
    </location>
</feature>
<reference evidence="3" key="2">
    <citation type="submission" date="2023-01" db="EMBL/GenBank/DDBJ databases">
        <authorList>
            <person name="Petersen C."/>
        </authorList>
    </citation>
    <scope>NUCLEOTIDE SEQUENCE</scope>
    <source>
        <strain evidence="3">IBT 12815</strain>
    </source>
</reference>
<feature type="chain" id="PRO_5042257946" description="Apple domain-containing protein" evidence="1">
    <location>
        <begin position="25"/>
        <end position="159"/>
    </location>
</feature>
<dbReference type="InterPro" id="IPR003609">
    <property type="entry name" value="Pan_app"/>
</dbReference>
<evidence type="ECO:0000313" key="4">
    <source>
        <dbReference type="Proteomes" id="UP001213799"/>
    </source>
</evidence>
<name>A0AAD6DUI8_9EURO</name>
<proteinExistence type="predicted"/>
<dbReference type="Proteomes" id="UP001213799">
    <property type="component" value="Unassembled WGS sequence"/>
</dbReference>